<keyword evidence="3" id="KW-1185">Reference proteome</keyword>
<evidence type="ECO:0000313" key="3">
    <source>
        <dbReference type="Proteomes" id="UP001276659"/>
    </source>
</evidence>
<dbReference type="Gene3D" id="3.50.50.100">
    <property type="match status" value="1"/>
</dbReference>
<reference evidence="2" key="1">
    <citation type="submission" date="2022-11" db="EMBL/GenBank/DDBJ databases">
        <title>Chromosomal genome sequence assembly and mating type (MAT) locus characterization of the leprose asexual lichenized fungus Lepraria neglecta (Nyl.) Erichsen.</title>
        <authorList>
            <person name="Allen J.L."/>
            <person name="Pfeffer B."/>
        </authorList>
    </citation>
    <scope>NUCLEOTIDE SEQUENCE</scope>
    <source>
        <strain evidence="2">Allen 5258</strain>
    </source>
</reference>
<dbReference type="EMBL" id="JASNWA010000008">
    <property type="protein sequence ID" value="KAK3171953.1"/>
    <property type="molecule type" value="Genomic_DNA"/>
</dbReference>
<dbReference type="SUPFAM" id="SSF51905">
    <property type="entry name" value="FAD/NAD(P)-binding domain"/>
    <property type="match status" value="1"/>
</dbReference>
<dbReference type="PRINTS" id="PR00368">
    <property type="entry name" value="FADPNR"/>
</dbReference>
<dbReference type="PRINTS" id="PR00411">
    <property type="entry name" value="PNDRDTASEI"/>
</dbReference>
<evidence type="ECO:0000259" key="1">
    <source>
        <dbReference type="Pfam" id="PF07992"/>
    </source>
</evidence>
<dbReference type="PANTHER" id="PTHR43735:SF25">
    <property type="entry name" value="NAD(P)H DEHYDROGENASE 3"/>
    <property type="match status" value="1"/>
</dbReference>
<organism evidence="2 3">
    <name type="scientific">Lepraria neglecta</name>
    <dbReference type="NCBI Taxonomy" id="209136"/>
    <lineage>
        <taxon>Eukaryota</taxon>
        <taxon>Fungi</taxon>
        <taxon>Dikarya</taxon>
        <taxon>Ascomycota</taxon>
        <taxon>Pezizomycotina</taxon>
        <taxon>Lecanoromycetes</taxon>
        <taxon>OSLEUM clade</taxon>
        <taxon>Lecanoromycetidae</taxon>
        <taxon>Lecanorales</taxon>
        <taxon>Lecanorineae</taxon>
        <taxon>Stereocaulaceae</taxon>
        <taxon>Lepraria</taxon>
    </lineage>
</organism>
<dbReference type="InterPro" id="IPR023753">
    <property type="entry name" value="FAD/NAD-binding_dom"/>
</dbReference>
<proteinExistence type="predicted"/>
<dbReference type="Pfam" id="PF07992">
    <property type="entry name" value="Pyr_redox_2"/>
    <property type="match status" value="1"/>
</dbReference>
<evidence type="ECO:0000313" key="2">
    <source>
        <dbReference type="EMBL" id="KAK3171953.1"/>
    </source>
</evidence>
<gene>
    <name evidence="2" type="ORF">OEA41_004037</name>
</gene>
<dbReference type="InterPro" id="IPR036188">
    <property type="entry name" value="FAD/NAD-bd_sf"/>
</dbReference>
<dbReference type="Proteomes" id="UP001276659">
    <property type="component" value="Unassembled WGS sequence"/>
</dbReference>
<accession>A0AAD9Z9H9</accession>
<protein>
    <recommendedName>
        <fullName evidence="1">FAD/NAD(P)-binding domain-containing protein</fullName>
    </recommendedName>
</protein>
<name>A0AAD9Z9H9_9LECA</name>
<dbReference type="GO" id="GO:0005737">
    <property type="term" value="C:cytoplasm"/>
    <property type="evidence" value="ECO:0007669"/>
    <property type="project" value="TreeGrafter"/>
</dbReference>
<dbReference type="PANTHER" id="PTHR43735">
    <property type="entry name" value="APOPTOSIS-INDUCING FACTOR 1"/>
    <property type="match status" value="1"/>
</dbReference>
<sequence>MSTHNIIILGASYAGMGVAHGLLKELPALQKKTGKTFKVTLMANSTHFWFSVGAPRAMLKPYPNDIMDSFIPIKQGFDQYPSELYEFVHAEITDLDSGKREVYYKLKNAKEELVSDTKAMHFDTLVIATGAAGPSPLYSYHGSHVPTLEAYKDIQARGPSAKSIMIVGGGAAGTETAGEVGYTYGKKTTAPKDIIFLSGNERLLTGLRPAIGKRAQEFLEAMGVKVEHNLRLKDSKSLDNGSTQVTLSDGSTRTVDLLINATGRKAAGSFLPSALIDQEGKVKVDGYNRVPTLKSVYVAGDMASTSPGGIIYIKFNTPVTTGNIIAELSDKGEGKVYKPITTKEMQFVPVGPEQGVGAAFGWWVPSLVVKMVKSKTFMFDQAQKTVMGTA</sequence>
<comment type="caution">
    <text evidence="2">The sequence shown here is derived from an EMBL/GenBank/DDBJ whole genome shotgun (WGS) entry which is preliminary data.</text>
</comment>
<dbReference type="GO" id="GO:0004174">
    <property type="term" value="F:electron-transferring-flavoprotein dehydrogenase activity"/>
    <property type="evidence" value="ECO:0007669"/>
    <property type="project" value="TreeGrafter"/>
</dbReference>
<dbReference type="GO" id="GO:0050660">
    <property type="term" value="F:flavin adenine dinucleotide binding"/>
    <property type="evidence" value="ECO:0007669"/>
    <property type="project" value="TreeGrafter"/>
</dbReference>
<feature type="domain" description="FAD/NAD(P)-binding" evidence="1">
    <location>
        <begin position="5"/>
        <end position="307"/>
    </location>
</feature>
<dbReference type="AlphaFoldDB" id="A0AAD9Z9H9"/>